<dbReference type="GO" id="GO:0045505">
    <property type="term" value="F:dynein intermediate chain binding"/>
    <property type="evidence" value="ECO:0007669"/>
    <property type="project" value="UniProtKB-UniRule"/>
</dbReference>
<dbReference type="Pfam" id="PF03259">
    <property type="entry name" value="Robl_LC7"/>
    <property type="match status" value="1"/>
</dbReference>
<proteinExistence type="inferred from homology"/>
<keyword evidence="6 10" id="KW-0243">Dynein</keyword>
<comment type="subcellular location">
    <subcellularLocation>
        <location evidence="1 10">Cytoplasm</location>
        <location evidence="1 10">Cytoskeleton</location>
    </subcellularLocation>
</comment>
<dbReference type="AlphaFoldDB" id="A0A0D3I5X4"/>
<reference evidence="13" key="1">
    <citation type="journal article" date="2013" name="Nature">
        <title>Pan genome of the phytoplankton Emiliania underpins its global distribution.</title>
        <authorList>
            <person name="Read B.A."/>
            <person name="Kegel J."/>
            <person name="Klute M.J."/>
            <person name="Kuo A."/>
            <person name="Lefebvre S.C."/>
            <person name="Maumus F."/>
            <person name="Mayer C."/>
            <person name="Miller J."/>
            <person name="Monier A."/>
            <person name="Salamov A."/>
            <person name="Young J."/>
            <person name="Aguilar M."/>
            <person name="Claverie J.M."/>
            <person name="Frickenhaus S."/>
            <person name="Gonzalez K."/>
            <person name="Herman E.K."/>
            <person name="Lin Y.C."/>
            <person name="Napier J."/>
            <person name="Ogata H."/>
            <person name="Sarno A.F."/>
            <person name="Shmutz J."/>
            <person name="Schroeder D."/>
            <person name="de Vargas C."/>
            <person name="Verret F."/>
            <person name="von Dassow P."/>
            <person name="Valentin K."/>
            <person name="Van de Peer Y."/>
            <person name="Wheeler G."/>
            <person name="Dacks J.B."/>
            <person name="Delwiche C.F."/>
            <person name="Dyhrman S.T."/>
            <person name="Glockner G."/>
            <person name="John U."/>
            <person name="Richards T."/>
            <person name="Worden A.Z."/>
            <person name="Zhang X."/>
            <person name="Grigoriev I.V."/>
            <person name="Allen A.E."/>
            <person name="Bidle K."/>
            <person name="Borodovsky M."/>
            <person name="Bowler C."/>
            <person name="Brownlee C."/>
            <person name="Cock J.M."/>
            <person name="Elias M."/>
            <person name="Gladyshev V.N."/>
            <person name="Groth M."/>
            <person name="Guda C."/>
            <person name="Hadaegh A."/>
            <person name="Iglesias-Rodriguez M.D."/>
            <person name="Jenkins J."/>
            <person name="Jones B.M."/>
            <person name="Lawson T."/>
            <person name="Leese F."/>
            <person name="Lindquist E."/>
            <person name="Lobanov A."/>
            <person name="Lomsadze A."/>
            <person name="Malik S.B."/>
            <person name="Marsh M.E."/>
            <person name="Mackinder L."/>
            <person name="Mock T."/>
            <person name="Mueller-Roeber B."/>
            <person name="Pagarete A."/>
            <person name="Parker M."/>
            <person name="Probert I."/>
            <person name="Quesneville H."/>
            <person name="Raines C."/>
            <person name="Rensing S.A."/>
            <person name="Riano-Pachon D.M."/>
            <person name="Richier S."/>
            <person name="Rokitta S."/>
            <person name="Shiraiwa Y."/>
            <person name="Soanes D.M."/>
            <person name="van der Giezen M."/>
            <person name="Wahlund T.M."/>
            <person name="Williams B."/>
            <person name="Wilson W."/>
            <person name="Wolfe G."/>
            <person name="Wurch L.L."/>
        </authorList>
    </citation>
    <scope>NUCLEOTIDE SEQUENCE</scope>
</reference>
<evidence type="ECO:0000256" key="6">
    <source>
        <dbReference type="ARBA" id="ARBA00023017"/>
    </source>
</evidence>
<sequence>MSDVEETLKRIQSHKGVQGVIIWNPEGIAIRSTFEPKVTTQARLLPPALAALHFSRRRSHVRDLDPTNDLTFLRVRTKKGEIMIAPDKDFTLMVLQDPGTEGAV</sequence>
<evidence type="ECO:0000259" key="11">
    <source>
        <dbReference type="SMART" id="SM00960"/>
    </source>
</evidence>
<keyword evidence="7 10" id="KW-0505">Motor protein</keyword>
<evidence type="ECO:0000256" key="4">
    <source>
        <dbReference type="ARBA" id="ARBA00022490"/>
    </source>
</evidence>
<evidence type="ECO:0000256" key="9">
    <source>
        <dbReference type="ARBA" id="ARBA00025362"/>
    </source>
</evidence>
<keyword evidence="4 10" id="KW-0963">Cytoplasm</keyword>
<dbReference type="SMART" id="SM00960">
    <property type="entry name" value="Robl_LC7"/>
    <property type="match status" value="1"/>
</dbReference>
<dbReference type="InterPro" id="IPR004942">
    <property type="entry name" value="Roadblock/LAMTOR2_dom"/>
</dbReference>
<dbReference type="EnsemblProtists" id="EOD06659">
    <property type="protein sequence ID" value="EOD06659"/>
    <property type="gene ID" value="EMIHUDRAFT_77265"/>
</dbReference>
<dbReference type="GO" id="GO:0005868">
    <property type="term" value="C:cytoplasmic dynein complex"/>
    <property type="evidence" value="ECO:0007669"/>
    <property type="project" value="UniProtKB-UniRule"/>
</dbReference>
<dbReference type="PaxDb" id="2903-EOD06659"/>
<dbReference type="RefSeq" id="XP_005759088.1">
    <property type="nucleotide sequence ID" value="XM_005759031.1"/>
</dbReference>
<evidence type="ECO:0000256" key="5">
    <source>
        <dbReference type="ARBA" id="ARBA00022701"/>
    </source>
</evidence>
<dbReference type="GeneID" id="17252807"/>
<dbReference type="KEGG" id="ehx:EMIHUDRAFT_77265"/>
<keyword evidence="13" id="KW-1185">Reference proteome</keyword>
<keyword evidence="8 10" id="KW-0206">Cytoskeleton</keyword>
<evidence type="ECO:0000256" key="8">
    <source>
        <dbReference type="ARBA" id="ARBA00023212"/>
    </source>
</evidence>
<comment type="similarity">
    <text evidence="2 10">Belongs to the GAMAD family.</text>
</comment>
<dbReference type="GO" id="GO:0005874">
    <property type="term" value="C:microtubule"/>
    <property type="evidence" value="ECO:0007669"/>
    <property type="project" value="UniProtKB-UniRule"/>
</dbReference>
<dbReference type="STRING" id="2903.R1DCY8"/>
<keyword evidence="3 10" id="KW-0813">Transport</keyword>
<dbReference type="FunFam" id="3.30.450.30:FF:000009">
    <property type="entry name" value="Dynein light chain roadblock"/>
    <property type="match status" value="1"/>
</dbReference>
<reference evidence="12" key="2">
    <citation type="submission" date="2024-10" db="UniProtKB">
        <authorList>
            <consortium name="EnsemblProtists"/>
        </authorList>
    </citation>
    <scope>IDENTIFICATION</scope>
</reference>
<dbReference type="PANTHER" id="PTHR10779">
    <property type="entry name" value="DYNEIN LIGHT CHAIN ROADBLOCK"/>
    <property type="match status" value="1"/>
</dbReference>
<comment type="function">
    <text evidence="9">Acts as one of several non-catalytic accessory components of the cytoplasmic dynein 1 complex that are thought to be involved in linking dynein to cargos and to adapter proteins that regulate dynein function. Cytoplasmic dynein 1 acts as a motor for the intracellular retrograde motility of vesicles and organelles along microtubules.</text>
</comment>
<evidence type="ECO:0000313" key="12">
    <source>
        <dbReference type="EnsemblProtists" id="EOD06659"/>
    </source>
</evidence>
<name>A0A0D3I5X4_EMIH1</name>
<dbReference type="GO" id="GO:0007018">
    <property type="term" value="P:microtubule-based movement"/>
    <property type="evidence" value="ECO:0007669"/>
    <property type="project" value="UniProtKB-UniRule"/>
</dbReference>
<dbReference type="HOGENOM" id="CLU_113002_3_2_1"/>
<feature type="domain" description="Roadblock/LAMTOR2" evidence="11">
    <location>
        <begin position="4"/>
        <end position="96"/>
    </location>
</feature>
<dbReference type="eggNOG" id="KOG4115">
    <property type="taxonomic scope" value="Eukaryota"/>
</dbReference>
<dbReference type="Proteomes" id="UP000013827">
    <property type="component" value="Unassembled WGS sequence"/>
</dbReference>
<dbReference type="OMA" id="NEIMCAP"/>
<dbReference type="SUPFAM" id="SSF103196">
    <property type="entry name" value="Roadblock/LC7 domain"/>
    <property type="match status" value="1"/>
</dbReference>
<evidence type="ECO:0000256" key="7">
    <source>
        <dbReference type="ARBA" id="ARBA00023175"/>
    </source>
</evidence>
<dbReference type="InterPro" id="IPR016561">
    <property type="entry name" value="DYNLRB1/2"/>
</dbReference>
<keyword evidence="5 10" id="KW-0493">Microtubule</keyword>
<evidence type="ECO:0000256" key="2">
    <source>
        <dbReference type="ARBA" id="ARBA00007191"/>
    </source>
</evidence>
<evidence type="ECO:0000313" key="13">
    <source>
        <dbReference type="Proteomes" id="UP000013827"/>
    </source>
</evidence>
<organism evidence="12 13">
    <name type="scientific">Emiliania huxleyi (strain CCMP1516)</name>
    <dbReference type="NCBI Taxonomy" id="280463"/>
    <lineage>
        <taxon>Eukaryota</taxon>
        <taxon>Haptista</taxon>
        <taxon>Haptophyta</taxon>
        <taxon>Prymnesiophyceae</taxon>
        <taxon>Isochrysidales</taxon>
        <taxon>Noelaerhabdaceae</taxon>
        <taxon>Emiliania</taxon>
    </lineage>
</organism>
<dbReference type="PIRSF" id="PIRSF009998">
    <property type="entry name" value="DLC7"/>
    <property type="match status" value="1"/>
</dbReference>
<evidence type="ECO:0000256" key="1">
    <source>
        <dbReference type="ARBA" id="ARBA00004245"/>
    </source>
</evidence>
<evidence type="ECO:0000256" key="10">
    <source>
        <dbReference type="PIRNR" id="PIRNR009998"/>
    </source>
</evidence>
<accession>A0A0D3I5X4</accession>
<dbReference type="Gene3D" id="3.30.450.30">
    <property type="entry name" value="Dynein light chain 2a, cytoplasmic"/>
    <property type="match status" value="1"/>
</dbReference>
<dbReference type="GO" id="GO:0005737">
    <property type="term" value="C:cytoplasm"/>
    <property type="evidence" value="ECO:0007669"/>
    <property type="project" value="UniProtKB-UniRule"/>
</dbReference>
<protein>
    <recommendedName>
        <fullName evidence="10">Dynein light chain roadblock</fullName>
    </recommendedName>
</protein>
<evidence type="ECO:0000256" key="3">
    <source>
        <dbReference type="ARBA" id="ARBA00022448"/>
    </source>
</evidence>